<name>A0A811VDK5_CERCA</name>
<evidence type="ECO:0000313" key="2">
    <source>
        <dbReference type="Proteomes" id="UP000606786"/>
    </source>
</evidence>
<reference evidence="1" key="1">
    <citation type="submission" date="2020-11" db="EMBL/GenBank/DDBJ databases">
        <authorList>
            <person name="Whitehead M."/>
        </authorList>
    </citation>
    <scope>NUCLEOTIDE SEQUENCE</scope>
    <source>
        <strain evidence="1">EGII</strain>
    </source>
</reference>
<sequence>MVFRESKYLFFCSEPVETARFLDLPLNDRENLGKSRLFLSGAGDPLLQQQQFPILLYFGSTYAYSSFLHLFAINQKSLQSCLVGVVLTFQWRSQQCTHTFIRHAIILQIVALKDSINGIWKFEHFKSVPASTQAREIAFTAATTHAKVTNARKSS</sequence>
<evidence type="ECO:0000313" key="1">
    <source>
        <dbReference type="EMBL" id="CAD7013955.1"/>
    </source>
</evidence>
<dbReference type="Proteomes" id="UP000606786">
    <property type="component" value="Unassembled WGS sequence"/>
</dbReference>
<keyword evidence="2" id="KW-1185">Reference proteome</keyword>
<gene>
    <name evidence="1" type="ORF">CCAP1982_LOCUS21964</name>
</gene>
<proteinExistence type="predicted"/>
<dbReference type="EMBL" id="CAJHJT010000056">
    <property type="protein sequence ID" value="CAD7013955.1"/>
    <property type="molecule type" value="Genomic_DNA"/>
</dbReference>
<organism evidence="1 2">
    <name type="scientific">Ceratitis capitata</name>
    <name type="common">Mediterranean fruit fly</name>
    <name type="synonym">Tephritis capitata</name>
    <dbReference type="NCBI Taxonomy" id="7213"/>
    <lineage>
        <taxon>Eukaryota</taxon>
        <taxon>Metazoa</taxon>
        <taxon>Ecdysozoa</taxon>
        <taxon>Arthropoda</taxon>
        <taxon>Hexapoda</taxon>
        <taxon>Insecta</taxon>
        <taxon>Pterygota</taxon>
        <taxon>Neoptera</taxon>
        <taxon>Endopterygota</taxon>
        <taxon>Diptera</taxon>
        <taxon>Brachycera</taxon>
        <taxon>Muscomorpha</taxon>
        <taxon>Tephritoidea</taxon>
        <taxon>Tephritidae</taxon>
        <taxon>Ceratitis</taxon>
        <taxon>Ceratitis</taxon>
    </lineage>
</organism>
<protein>
    <submittedName>
        <fullName evidence="1">(Mediterranean fruit fly) hypothetical protein</fullName>
    </submittedName>
</protein>
<comment type="caution">
    <text evidence="1">The sequence shown here is derived from an EMBL/GenBank/DDBJ whole genome shotgun (WGS) entry which is preliminary data.</text>
</comment>
<dbReference type="AlphaFoldDB" id="A0A811VDK5"/>
<accession>A0A811VDK5</accession>